<feature type="transmembrane region" description="Helical" evidence="2">
    <location>
        <begin position="518"/>
        <end position="543"/>
    </location>
</feature>
<feature type="domain" description="Major facilitator superfamily (MFS) profile" evidence="3">
    <location>
        <begin position="1"/>
        <end position="550"/>
    </location>
</feature>
<dbReference type="GO" id="GO:0008028">
    <property type="term" value="F:monocarboxylic acid transmembrane transporter activity"/>
    <property type="evidence" value="ECO:0007669"/>
    <property type="project" value="TreeGrafter"/>
</dbReference>
<feature type="transmembrane region" description="Helical" evidence="2">
    <location>
        <begin position="718"/>
        <end position="738"/>
    </location>
</feature>
<feature type="transmembrane region" description="Helical" evidence="2">
    <location>
        <begin position="362"/>
        <end position="383"/>
    </location>
</feature>
<dbReference type="InterPro" id="IPR020846">
    <property type="entry name" value="MFS_dom"/>
</dbReference>
<organism evidence="4">
    <name type="scientific">Menopon gallinae</name>
    <name type="common">poultry shaft louse</name>
    <dbReference type="NCBI Taxonomy" id="328185"/>
    <lineage>
        <taxon>Eukaryota</taxon>
        <taxon>Metazoa</taxon>
        <taxon>Ecdysozoa</taxon>
        <taxon>Arthropoda</taxon>
        <taxon>Hexapoda</taxon>
        <taxon>Insecta</taxon>
        <taxon>Pterygota</taxon>
        <taxon>Neoptera</taxon>
        <taxon>Paraneoptera</taxon>
        <taxon>Psocodea</taxon>
        <taxon>Troctomorpha</taxon>
        <taxon>Phthiraptera</taxon>
        <taxon>Amblycera</taxon>
        <taxon>Menoponidae</taxon>
        <taxon>Menopon</taxon>
    </lineage>
</organism>
<feature type="transmembrane region" description="Helical" evidence="2">
    <location>
        <begin position="871"/>
        <end position="891"/>
    </location>
</feature>
<dbReference type="InterPro" id="IPR036259">
    <property type="entry name" value="MFS_trans_sf"/>
</dbReference>
<proteinExistence type="predicted"/>
<keyword evidence="2" id="KW-0472">Membrane</keyword>
<feature type="transmembrane region" description="Helical" evidence="2">
    <location>
        <begin position="828"/>
        <end position="851"/>
    </location>
</feature>
<feature type="transmembrane region" description="Helical" evidence="2">
    <location>
        <begin position="959"/>
        <end position="981"/>
    </location>
</feature>
<accession>A0AAW2I069</accession>
<evidence type="ECO:0000256" key="2">
    <source>
        <dbReference type="SAM" id="Phobius"/>
    </source>
</evidence>
<feature type="transmembrane region" description="Helical" evidence="2">
    <location>
        <begin position="6"/>
        <end position="24"/>
    </location>
</feature>
<feature type="transmembrane region" description="Helical" evidence="2">
    <location>
        <begin position="903"/>
        <end position="923"/>
    </location>
</feature>
<evidence type="ECO:0000259" key="3">
    <source>
        <dbReference type="PROSITE" id="PS50850"/>
    </source>
</evidence>
<protein>
    <recommendedName>
        <fullName evidence="3">Major facilitator superfamily (MFS) profile domain-containing protein</fullName>
    </recommendedName>
</protein>
<feature type="transmembrane region" description="Helical" evidence="2">
    <location>
        <begin position="929"/>
        <end position="947"/>
    </location>
</feature>
<dbReference type="EMBL" id="JARGDH010000002">
    <property type="protein sequence ID" value="KAL0275610.1"/>
    <property type="molecule type" value="Genomic_DNA"/>
</dbReference>
<feature type="transmembrane region" description="Helical" evidence="2">
    <location>
        <begin position="129"/>
        <end position="148"/>
    </location>
</feature>
<dbReference type="Pfam" id="PF07690">
    <property type="entry name" value="MFS_1"/>
    <property type="match status" value="3"/>
</dbReference>
<dbReference type="PANTHER" id="PTHR11360:SF238">
    <property type="entry name" value="SD10469P"/>
    <property type="match status" value="1"/>
</dbReference>
<dbReference type="SUPFAM" id="SSF103473">
    <property type="entry name" value="MFS general substrate transporter"/>
    <property type="match status" value="2"/>
</dbReference>
<dbReference type="InterPro" id="IPR050327">
    <property type="entry name" value="Proton-linked_MCT"/>
</dbReference>
<sequence length="1016" mass="111291">MATFNSTTMAVSLTGSLLSGFYNFSGPFAGALANRFGFRMLAISGTILATFGLSISYFAIDLGMLYFFYGCLGGLGFGMIYMAAVISTSLYFDKYRALATSISVCGTGMGTFVFSPLGNLLVTNYGWRLALVMEGGIVLSCLLFGLAFKPIDIIKIGTVGTDGMNTAGTTQPSSSTTLRTVRTVRDNIVVAYEPQKVLPNEAYPTLKQALMQDEEGGRADYPKSNRASTIFSIGQSMILRSSRSFIGSYSDDDFYRPKKKTCRHCCRRCCYNCCHCRSPGHKDLTLGDRPMYRDDVFYEGSLAYLRQGQGKHVDPIEYHLSVIRLPNEKDARQQRHQKICVCHEAMLRAFLTMTGFHLLKSATFVFLCLSSFLFTMGVFIPYIFLRALAEEQNVKEEYSVWLVSAIGIANTCGRLISGVLMSCIRLNAGFLVFFSTIISSLICLAVLMPVVPESVFTFAVCFGFFTAPFVSLRPVVLVEFLGLEKLTNAFGLVLLSQGVASIMGPPLAGFIKELTGEIMYTIIFAGALLLTSSTSILVSILLVRRKRKRHPRKNNYIGKNVEGNKPKDDPVDNKLDVEDHYIIIPPNGGWGFGVLVFFAWYCNMVTDGIQLSFGIFMDDIAYDFRTDTYIVSMIGSLMFGVHLLIGPVCAGLSTIFGIRPVTAIGSILSATSIALCYYVNHQGLIYFLYGLMGGAGLGLIYMNSIVITSMYFTTKRVLAMAIAVSGTGVGTILFSIGGNDMLKVTNWRTSFLVQALMAGKKLEGWDDLVDTLQTAENKESSNLDKGSSRSSQLTRFDKHVVGPTDHKRTCCNCHIFGNTMRMVLDCKLLRSCTFLLFCFSGGLAMSSLIVVLSYERDRSIHLGFSADEGTYLVAMFGASNMMWRLIMGFLSTIHRLERCDLPLASIIFSIIGGIACSCSGLWYNSYFQAICINIYALGMASFAVYRPGQLLALVGPERVLNGTGISLLFMGVGGIIAPPLTGLLVKVTNNYDLVTFISGGMLILSGLVLIVIRASC</sequence>
<feature type="transmembrane region" description="Helical" evidence="2">
    <location>
        <begin position="66"/>
        <end position="86"/>
    </location>
</feature>
<feature type="transmembrane region" description="Helical" evidence="2">
    <location>
        <begin position="686"/>
        <end position="712"/>
    </location>
</feature>
<feature type="transmembrane region" description="Helical" evidence="2">
    <location>
        <begin position="428"/>
        <end position="450"/>
    </location>
</feature>
<dbReference type="PANTHER" id="PTHR11360">
    <property type="entry name" value="MONOCARBOXYLATE TRANSPORTER"/>
    <property type="match status" value="1"/>
</dbReference>
<dbReference type="Gene3D" id="1.20.1250.20">
    <property type="entry name" value="MFS general substrate transporter like domains"/>
    <property type="match status" value="4"/>
</dbReference>
<name>A0AAW2I069_9NEOP</name>
<dbReference type="PROSITE" id="PS50850">
    <property type="entry name" value="MFS"/>
    <property type="match status" value="1"/>
</dbReference>
<gene>
    <name evidence="4" type="ORF">PYX00_003412</name>
</gene>
<keyword evidence="2" id="KW-0812">Transmembrane</keyword>
<evidence type="ECO:0000256" key="1">
    <source>
        <dbReference type="ARBA" id="ARBA00004141"/>
    </source>
</evidence>
<feature type="transmembrane region" description="Helical" evidence="2">
    <location>
        <begin position="36"/>
        <end position="60"/>
    </location>
</feature>
<comment type="subcellular location">
    <subcellularLocation>
        <location evidence="1">Membrane</location>
        <topology evidence="1">Multi-pass membrane protein</topology>
    </subcellularLocation>
</comment>
<evidence type="ECO:0000313" key="4">
    <source>
        <dbReference type="EMBL" id="KAL0275610.1"/>
    </source>
</evidence>
<feature type="transmembrane region" description="Helical" evidence="2">
    <location>
        <begin position="98"/>
        <end position="117"/>
    </location>
</feature>
<feature type="transmembrane region" description="Helical" evidence="2">
    <location>
        <begin position="398"/>
        <end position="416"/>
    </location>
</feature>
<feature type="transmembrane region" description="Helical" evidence="2">
    <location>
        <begin position="456"/>
        <end position="478"/>
    </location>
</feature>
<keyword evidence="2" id="KW-1133">Transmembrane helix</keyword>
<comment type="caution">
    <text evidence="4">The sequence shown here is derived from an EMBL/GenBank/DDBJ whole genome shotgun (WGS) entry which is preliminary data.</text>
</comment>
<dbReference type="AlphaFoldDB" id="A0AAW2I069"/>
<feature type="transmembrane region" description="Helical" evidence="2">
    <location>
        <begin position="629"/>
        <end position="655"/>
    </location>
</feature>
<dbReference type="InterPro" id="IPR011701">
    <property type="entry name" value="MFS"/>
</dbReference>
<feature type="transmembrane region" description="Helical" evidence="2">
    <location>
        <begin position="490"/>
        <end position="512"/>
    </location>
</feature>
<feature type="transmembrane region" description="Helical" evidence="2">
    <location>
        <begin position="993"/>
        <end position="1012"/>
    </location>
</feature>
<reference evidence="4" key="1">
    <citation type="journal article" date="2024" name="Gigascience">
        <title>Chromosome-level genome of the poultry shaft louse Menopon gallinae provides insight into the host-switching and adaptive evolution of parasitic lice.</title>
        <authorList>
            <person name="Xu Y."/>
            <person name="Ma L."/>
            <person name="Liu S."/>
            <person name="Liang Y."/>
            <person name="Liu Q."/>
            <person name="He Z."/>
            <person name="Tian L."/>
            <person name="Duan Y."/>
            <person name="Cai W."/>
            <person name="Li H."/>
            <person name="Song F."/>
        </authorList>
    </citation>
    <scope>NUCLEOTIDE SEQUENCE</scope>
    <source>
        <strain evidence="4">Cailab_2023a</strain>
    </source>
</reference>
<dbReference type="GO" id="GO:0016020">
    <property type="term" value="C:membrane"/>
    <property type="evidence" value="ECO:0007669"/>
    <property type="project" value="UniProtKB-SubCell"/>
</dbReference>
<feature type="transmembrane region" description="Helical" evidence="2">
    <location>
        <begin position="661"/>
        <end position="679"/>
    </location>
</feature>